<protein>
    <submittedName>
        <fullName evidence="2">ALMS1 protein</fullName>
    </submittedName>
</protein>
<dbReference type="GO" id="GO:0046599">
    <property type="term" value="P:regulation of centriole replication"/>
    <property type="evidence" value="ECO:0007669"/>
    <property type="project" value="TreeGrafter"/>
</dbReference>
<dbReference type="PANTHER" id="PTHR21553">
    <property type="entry name" value="ALMS1-RELATED"/>
    <property type="match status" value="1"/>
</dbReference>
<dbReference type="GO" id="GO:0008017">
    <property type="term" value="F:microtubule binding"/>
    <property type="evidence" value="ECO:0007669"/>
    <property type="project" value="TreeGrafter"/>
</dbReference>
<comment type="caution">
    <text evidence="2">The sequence shown here is derived from an EMBL/GenBank/DDBJ whole genome shotgun (WGS) entry which is preliminary data.</text>
</comment>
<dbReference type="Proteomes" id="UP000653383">
    <property type="component" value="Unassembled WGS sequence"/>
</dbReference>
<evidence type="ECO:0000313" key="3">
    <source>
        <dbReference type="Proteomes" id="UP000653383"/>
    </source>
</evidence>
<feature type="region of interest" description="Disordered" evidence="1">
    <location>
        <begin position="1"/>
        <end position="63"/>
    </location>
</feature>
<dbReference type="PANTHER" id="PTHR21553:SF22">
    <property type="entry name" value="CENTROSOME-ASSOCIATED PROTEIN ALMS1"/>
    <property type="match status" value="1"/>
</dbReference>
<reference evidence="2" key="1">
    <citation type="submission" date="2020-02" db="EMBL/GenBank/DDBJ databases">
        <title>Bird 10,000 Genomes (B10K) Project - Family phase.</title>
        <authorList>
            <person name="Zhang G."/>
        </authorList>
    </citation>
    <scope>NUCLEOTIDE SEQUENCE</scope>
    <source>
        <strain evidence="2">B10K-DU-002-40</strain>
        <tissue evidence="2">Muscle</tissue>
    </source>
</reference>
<feature type="compositionally biased region" description="Basic and acidic residues" evidence="1">
    <location>
        <begin position="150"/>
        <end position="161"/>
    </location>
</feature>
<gene>
    <name evidence="2" type="primary">Alms1</name>
    <name evidence="2" type="ORF">NICCHL_R04990</name>
</gene>
<keyword evidence="3" id="KW-1185">Reference proteome</keyword>
<dbReference type="GO" id="GO:0005829">
    <property type="term" value="C:cytosol"/>
    <property type="evidence" value="ECO:0007669"/>
    <property type="project" value="TreeGrafter"/>
</dbReference>
<dbReference type="GO" id="GO:0005814">
    <property type="term" value="C:centriole"/>
    <property type="evidence" value="ECO:0007669"/>
    <property type="project" value="TreeGrafter"/>
</dbReference>
<feature type="region of interest" description="Disordered" evidence="1">
    <location>
        <begin position="127"/>
        <end position="174"/>
    </location>
</feature>
<evidence type="ECO:0000256" key="1">
    <source>
        <dbReference type="SAM" id="MobiDB-lite"/>
    </source>
</evidence>
<accession>A0A852HLF2</accession>
<name>A0A852HLF2_9PASS</name>
<organism evidence="2 3">
    <name type="scientific">Nicator chloris</name>
    <dbReference type="NCBI Taxonomy" id="237433"/>
    <lineage>
        <taxon>Eukaryota</taxon>
        <taxon>Metazoa</taxon>
        <taxon>Chordata</taxon>
        <taxon>Craniata</taxon>
        <taxon>Vertebrata</taxon>
        <taxon>Euteleostomi</taxon>
        <taxon>Archelosauria</taxon>
        <taxon>Archosauria</taxon>
        <taxon>Dinosauria</taxon>
        <taxon>Saurischia</taxon>
        <taxon>Theropoda</taxon>
        <taxon>Coelurosauria</taxon>
        <taxon>Aves</taxon>
        <taxon>Neognathae</taxon>
        <taxon>Neoaves</taxon>
        <taxon>Telluraves</taxon>
        <taxon>Australaves</taxon>
        <taxon>Passeriformes</taxon>
        <taxon>Sylvioidea</taxon>
        <taxon>Pycnonotidae</taxon>
        <taxon>Nicator</taxon>
    </lineage>
</organism>
<dbReference type="GO" id="GO:0005813">
    <property type="term" value="C:centrosome"/>
    <property type="evidence" value="ECO:0007669"/>
    <property type="project" value="TreeGrafter"/>
</dbReference>
<feature type="non-terminal residue" evidence="2">
    <location>
        <position position="174"/>
    </location>
</feature>
<proteinExistence type="predicted"/>
<feature type="compositionally biased region" description="Basic residues" evidence="1">
    <location>
        <begin position="1"/>
        <end position="11"/>
    </location>
</feature>
<dbReference type="AlphaFoldDB" id="A0A852HLF2"/>
<dbReference type="OrthoDB" id="6163239at2759"/>
<dbReference type="EMBL" id="WAAE01003884">
    <property type="protein sequence ID" value="NXX26227.1"/>
    <property type="molecule type" value="Genomic_DNA"/>
</dbReference>
<evidence type="ECO:0000313" key="2">
    <source>
        <dbReference type="EMBL" id="NXX26227.1"/>
    </source>
</evidence>
<sequence length="174" mass="19216">SALSSKRRPRMLNKGIQAGHLEIVSSATRKNTRDVGVTFPTPSSRQPLQGGPAGPRPAGDTRPRRDRLQLLQGQHPQQGWGQQLCPCHSHFLLGFPCFNQSSRSRELILPWTLWLVPAEDLTCESRKENQCSASPGPGPAWFEPWSSRKPWREPLREKNGEEQPGLGQGGAAAP</sequence>
<feature type="non-terminal residue" evidence="2">
    <location>
        <position position="1"/>
    </location>
</feature>